<evidence type="ECO:0000313" key="2">
    <source>
        <dbReference type="EMBL" id="WXK49077.1"/>
    </source>
</evidence>
<keyword evidence="1" id="KW-0812">Transmembrane</keyword>
<protein>
    <submittedName>
        <fullName evidence="2">SdpA family antimicrobial peptide system protein</fullName>
    </submittedName>
</protein>
<dbReference type="InterPro" id="IPR023902">
    <property type="entry name" value="Sporulation_SdpA"/>
</dbReference>
<name>A0ABZ2Q4N7_9FLAO</name>
<reference evidence="2 3" key="1">
    <citation type="submission" date="2024-02" db="EMBL/GenBank/DDBJ databases">
        <title>complete genome of Flavobacterium ginsenosidimutans Str. YTB16.</title>
        <authorList>
            <person name="Wang Q."/>
        </authorList>
    </citation>
    <scope>NUCLEOTIDE SEQUENCE [LARGE SCALE GENOMIC DNA]</scope>
    <source>
        <strain evidence="2 3">YTB16</strain>
    </source>
</reference>
<organism evidence="2 3">
    <name type="scientific">Flavobacterium ginsenosidimutans</name>
    <dbReference type="NCBI Taxonomy" id="687844"/>
    <lineage>
        <taxon>Bacteria</taxon>
        <taxon>Pseudomonadati</taxon>
        <taxon>Bacteroidota</taxon>
        <taxon>Flavobacteriia</taxon>
        <taxon>Flavobacteriales</taxon>
        <taxon>Flavobacteriaceae</taxon>
        <taxon>Flavobacterium</taxon>
    </lineage>
</organism>
<dbReference type="Pfam" id="PF17418">
    <property type="entry name" value="SdpA"/>
    <property type="match status" value="1"/>
</dbReference>
<keyword evidence="3" id="KW-1185">Reference proteome</keyword>
<evidence type="ECO:0000313" key="3">
    <source>
        <dbReference type="Proteomes" id="UP001447857"/>
    </source>
</evidence>
<feature type="transmembrane region" description="Helical" evidence="1">
    <location>
        <begin position="9"/>
        <end position="30"/>
    </location>
</feature>
<keyword evidence="1" id="KW-0472">Membrane</keyword>
<accession>A0ABZ2Q4N7</accession>
<dbReference type="RefSeq" id="WP_111289891.1">
    <property type="nucleotide sequence ID" value="NZ_CP147988.1"/>
</dbReference>
<dbReference type="Proteomes" id="UP001447857">
    <property type="component" value="Chromosome"/>
</dbReference>
<dbReference type="EMBL" id="CP147988">
    <property type="protein sequence ID" value="WXK49077.1"/>
    <property type="molecule type" value="Genomic_DNA"/>
</dbReference>
<gene>
    <name evidence="2" type="ORF">V6624_18830</name>
</gene>
<proteinExistence type="predicted"/>
<sequence length="176" mass="20670">MRRSFLKIAYFYFLAAVCFCIIAYLTVLSVKPNPITLRYDLPFKNTLNALAPQGWAFFTKDVKKDYFNLYTQDREEFQLKASGTEQFFGFKRDNRIINHKIGSVLNNVNAKYWYSFKGDPRKVPQDSLTKLSIKISPPMVYGVFLVEKGKPLPYEWHISKLNVRQTMDYVLLEIKK</sequence>
<dbReference type="NCBIfam" id="TIGR04034">
    <property type="entry name" value="export_SdpA"/>
    <property type="match status" value="1"/>
</dbReference>
<evidence type="ECO:0000256" key="1">
    <source>
        <dbReference type="SAM" id="Phobius"/>
    </source>
</evidence>
<keyword evidence="1" id="KW-1133">Transmembrane helix</keyword>